<dbReference type="AlphaFoldDB" id="A0A8J5CEI2"/>
<dbReference type="GO" id="GO:0005524">
    <property type="term" value="F:ATP binding"/>
    <property type="evidence" value="ECO:0007669"/>
    <property type="project" value="InterPro"/>
</dbReference>
<reference evidence="4" key="1">
    <citation type="submission" date="2020-07" db="EMBL/GenBank/DDBJ databases">
        <title>The High-quality genome of the commercially important snow crab, Chionoecetes opilio.</title>
        <authorList>
            <person name="Jeong J.-H."/>
            <person name="Ryu S."/>
        </authorList>
    </citation>
    <scope>NUCLEOTIDE SEQUENCE</scope>
    <source>
        <strain evidence="4">MADBK_172401_WGS</strain>
        <tissue evidence="4">Digestive gland</tissue>
    </source>
</reference>
<feature type="domain" description="P-type ATPase N-terminal" evidence="3">
    <location>
        <begin position="151"/>
        <end position="205"/>
    </location>
</feature>
<comment type="caution">
    <text evidence="4">The sequence shown here is derived from an EMBL/GenBank/DDBJ whole genome shotgun (WGS) entry which is preliminary data.</text>
</comment>
<feature type="region of interest" description="Disordered" evidence="1">
    <location>
        <begin position="1"/>
        <end position="21"/>
    </location>
</feature>
<feature type="domain" description="P-type ATPase A" evidence="2">
    <location>
        <begin position="235"/>
        <end position="296"/>
    </location>
</feature>
<dbReference type="Pfam" id="PF16209">
    <property type="entry name" value="PhoLip_ATPase_N"/>
    <property type="match status" value="1"/>
</dbReference>
<dbReference type="EMBL" id="JACEEZ010023596">
    <property type="protein sequence ID" value="KAG0711151.1"/>
    <property type="molecule type" value="Genomic_DNA"/>
</dbReference>
<dbReference type="InterPro" id="IPR032631">
    <property type="entry name" value="P-type_ATPase_N"/>
</dbReference>
<evidence type="ECO:0000313" key="4">
    <source>
        <dbReference type="EMBL" id="KAG0711151.1"/>
    </source>
</evidence>
<proteinExistence type="predicted"/>
<dbReference type="Gene3D" id="2.70.150.10">
    <property type="entry name" value="Calcium-transporting ATPase, cytoplasmic transduction domain A"/>
    <property type="match status" value="1"/>
</dbReference>
<protein>
    <submittedName>
        <fullName evidence="4">Putative phospholipid-transporting ATPase IF</fullName>
    </submittedName>
</protein>
<keyword evidence="5" id="KW-1185">Reference proteome</keyword>
<organism evidence="4 5">
    <name type="scientific">Chionoecetes opilio</name>
    <name type="common">Atlantic snow crab</name>
    <name type="synonym">Cancer opilio</name>
    <dbReference type="NCBI Taxonomy" id="41210"/>
    <lineage>
        <taxon>Eukaryota</taxon>
        <taxon>Metazoa</taxon>
        <taxon>Ecdysozoa</taxon>
        <taxon>Arthropoda</taxon>
        <taxon>Crustacea</taxon>
        <taxon>Multicrustacea</taxon>
        <taxon>Malacostraca</taxon>
        <taxon>Eumalacostraca</taxon>
        <taxon>Eucarida</taxon>
        <taxon>Decapoda</taxon>
        <taxon>Pleocyemata</taxon>
        <taxon>Brachyura</taxon>
        <taxon>Eubrachyura</taxon>
        <taxon>Majoidea</taxon>
        <taxon>Majidae</taxon>
        <taxon>Chionoecetes</taxon>
    </lineage>
</organism>
<sequence length="373" mass="39798">MGRPRLGVGVTSDNGASKAGCGRDCGRDVNPRLGVGVTSGDPRLGVGVTVGVTSRDPRLGVGVTVGLTSGDPRLGVGVTVGVTSGGPRLGVDVTVGVTSGDPRLGVGVTVGVTSGDPRLGVGGSQRQPVTSRTVLVNGRPPEEATTPLAIPRYGNNQIKTSKYTWFNFIPKNLFEQFRRIANFYFLVVSVIQLTIESPVSPMTSILPLVIVVSVTAVKQAYEDWLRHTEDNKINNVSATVLRQGKATEVRNQDIMVGDVVKVADEEGFPCDLLLLLSSNPEAKCEVTTANLDGETNLKTFVCPGETEHLQTPEDLWNMTAVVECQLPHANLYDFKGALQVFRGNSHAAKTPLATENLLLRGARLRNTPWVYGE</sequence>
<evidence type="ECO:0000259" key="3">
    <source>
        <dbReference type="Pfam" id="PF16209"/>
    </source>
</evidence>
<accession>A0A8J5CEI2</accession>
<evidence type="ECO:0000259" key="2">
    <source>
        <dbReference type="Pfam" id="PF00122"/>
    </source>
</evidence>
<dbReference type="GO" id="GO:0005783">
    <property type="term" value="C:endoplasmic reticulum"/>
    <property type="evidence" value="ECO:0007669"/>
    <property type="project" value="TreeGrafter"/>
</dbReference>
<evidence type="ECO:0000256" key="1">
    <source>
        <dbReference type="SAM" id="MobiDB-lite"/>
    </source>
</evidence>
<dbReference type="GO" id="GO:0140326">
    <property type="term" value="F:ATPase-coupled intramembrane lipid transporter activity"/>
    <property type="evidence" value="ECO:0007669"/>
    <property type="project" value="TreeGrafter"/>
</dbReference>
<dbReference type="GO" id="GO:0045332">
    <property type="term" value="P:phospholipid translocation"/>
    <property type="evidence" value="ECO:0007669"/>
    <property type="project" value="TreeGrafter"/>
</dbReference>
<dbReference type="GO" id="GO:0016887">
    <property type="term" value="F:ATP hydrolysis activity"/>
    <property type="evidence" value="ECO:0007669"/>
    <property type="project" value="InterPro"/>
</dbReference>
<name>A0A8J5CEI2_CHIOP</name>
<dbReference type="SUPFAM" id="SSF81665">
    <property type="entry name" value="Calcium ATPase, transmembrane domain M"/>
    <property type="match status" value="1"/>
</dbReference>
<dbReference type="PANTHER" id="PTHR24092">
    <property type="entry name" value="PROBABLE PHOSPHOLIPID-TRANSPORTING ATPASE"/>
    <property type="match status" value="1"/>
</dbReference>
<dbReference type="Proteomes" id="UP000770661">
    <property type="component" value="Unassembled WGS sequence"/>
</dbReference>
<dbReference type="PANTHER" id="PTHR24092:SF175">
    <property type="entry name" value="PHOSPHOLIPID-TRANSPORTING ATPASE"/>
    <property type="match status" value="1"/>
</dbReference>
<dbReference type="InterPro" id="IPR023298">
    <property type="entry name" value="ATPase_P-typ_TM_dom_sf"/>
</dbReference>
<gene>
    <name evidence="4" type="primary">ATP11B_0</name>
    <name evidence="4" type="ORF">GWK47_021206</name>
</gene>
<dbReference type="InterPro" id="IPR008250">
    <property type="entry name" value="ATPase_P-typ_transduc_dom_A_sf"/>
</dbReference>
<dbReference type="GO" id="GO:0005886">
    <property type="term" value="C:plasma membrane"/>
    <property type="evidence" value="ECO:0007669"/>
    <property type="project" value="TreeGrafter"/>
</dbReference>
<dbReference type="InterPro" id="IPR001757">
    <property type="entry name" value="P_typ_ATPase"/>
</dbReference>
<dbReference type="SUPFAM" id="SSF81653">
    <property type="entry name" value="Calcium ATPase, transduction domain A"/>
    <property type="match status" value="1"/>
</dbReference>
<dbReference type="NCBIfam" id="TIGR01494">
    <property type="entry name" value="ATPase_P-type"/>
    <property type="match status" value="1"/>
</dbReference>
<dbReference type="OrthoDB" id="377733at2759"/>
<dbReference type="InterPro" id="IPR059000">
    <property type="entry name" value="ATPase_P-type_domA"/>
</dbReference>
<evidence type="ECO:0000313" key="5">
    <source>
        <dbReference type="Proteomes" id="UP000770661"/>
    </source>
</evidence>
<dbReference type="Pfam" id="PF00122">
    <property type="entry name" value="E1-E2_ATPase"/>
    <property type="match status" value="1"/>
</dbReference>